<gene>
    <name evidence="2" type="ORF">GPJ59_36520</name>
</gene>
<evidence type="ECO:0000313" key="2">
    <source>
        <dbReference type="EMBL" id="MBW5487168.1"/>
    </source>
</evidence>
<comment type="caution">
    <text evidence="2">The sequence shown here is derived from an EMBL/GenBank/DDBJ whole genome shotgun (WGS) entry which is preliminary data.</text>
</comment>
<keyword evidence="3" id="KW-1185">Reference proteome</keyword>
<proteinExistence type="predicted"/>
<evidence type="ECO:0000313" key="3">
    <source>
        <dbReference type="Proteomes" id="UP000812013"/>
    </source>
</evidence>
<name>A0ABS6ZHD7_9ACTN</name>
<dbReference type="EMBL" id="WTFF01000685">
    <property type="protein sequence ID" value="MBW5487168.1"/>
    <property type="molecule type" value="Genomic_DNA"/>
</dbReference>
<feature type="non-terminal residue" evidence="2">
    <location>
        <position position="74"/>
    </location>
</feature>
<feature type="region of interest" description="Disordered" evidence="1">
    <location>
        <begin position="22"/>
        <end position="59"/>
    </location>
</feature>
<accession>A0ABS6ZHD7</accession>
<evidence type="ECO:0000256" key="1">
    <source>
        <dbReference type="SAM" id="MobiDB-lite"/>
    </source>
</evidence>
<organism evidence="2 3">
    <name type="scientific">Streptomyces bambusae</name>
    <dbReference type="NCBI Taxonomy" id="1550616"/>
    <lineage>
        <taxon>Bacteria</taxon>
        <taxon>Bacillati</taxon>
        <taxon>Actinomycetota</taxon>
        <taxon>Actinomycetes</taxon>
        <taxon>Kitasatosporales</taxon>
        <taxon>Streptomycetaceae</taxon>
        <taxon>Streptomyces</taxon>
    </lineage>
</organism>
<sequence>MRLAGIRPKGFLVHDIASPAPHVSTPHVSAPRASAPHVSAPHIPAPGRAPAGPRPRPRRSRWGVLLPALLLLGG</sequence>
<dbReference type="Proteomes" id="UP000812013">
    <property type="component" value="Unassembled WGS sequence"/>
</dbReference>
<protein>
    <submittedName>
        <fullName evidence="2">Uncharacterized protein</fullName>
    </submittedName>
</protein>
<reference evidence="2 3" key="1">
    <citation type="submission" date="2019-12" db="EMBL/GenBank/DDBJ databases">
        <title>Genome sequence of Streptomyces bambusae.</title>
        <authorList>
            <person name="Bansal K."/>
            <person name="Choksket S."/>
            <person name="Korpole S."/>
            <person name="Patil P.B."/>
        </authorList>
    </citation>
    <scope>NUCLEOTIDE SEQUENCE [LARGE SCALE GENOMIC DNA]</scope>
    <source>
        <strain evidence="2 3">SK60</strain>
    </source>
</reference>